<evidence type="ECO:0000313" key="1">
    <source>
        <dbReference type="Proteomes" id="UP000046392"/>
    </source>
</evidence>
<sequence length="78" mass="9287">MQFLPNSIYISKICIFSTASKIEVVLEDYNNIYQCAHFTDLSRIFEKNYFLPPIVKYNAKICGIYRVLLKLHKLYLYI</sequence>
<dbReference type="AlphaFoldDB" id="A0A0N5B8D8"/>
<proteinExistence type="predicted"/>
<reference evidence="2" key="1">
    <citation type="submission" date="2017-02" db="UniProtKB">
        <authorList>
            <consortium name="WormBaseParasite"/>
        </authorList>
    </citation>
    <scope>IDENTIFICATION</scope>
</reference>
<dbReference type="Proteomes" id="UP000046392">
    <property type="component" value="Unplaced"/>
</dbReference>
<name>A0A0N5B8D8_STREA</name>
<keyword evidence="1" id="KW-1185">Reference proteome</keyword>
<accession>A0A0N5B8D8</accession>
<organism evidence="1 2">
    <name type="scientific">Strongyloides papillosus</name>
    <name type="common">Intestinal threadworm</name>
    <dbReference type="NCBI Taxonomy" id="174720"/>
    <lineage>
        <taxon>Eukaryota</taxon>
        <taxon>Metazoa</taxon>
        <taxon>Ecdysozoa</taxon>
        <taxon>Nematoda</taxon>
        <taxon>Chromadorea</taxon>
        <taxon>Rhabditida</taxon>
        <taxon>Tylenchina</taxon>
        <taxon>Panagrolaimomorpha</taxon>
        <taxon>Strongyloidoidea</taxon>
        <taxon>Strongyloididae</taxon>
        <taxon>Strongyloides</taxon>
    </lineage>
</organism>
<dbReference type="WBParaSite" id="SPAL_0000231100.1">
    <property type="protein sequence ID" value="SPAL_0000231100.1"/>
    <property type="gene ID" value="SPAL_0000231100"/>
</dbReference>
<evidence type="ECO:0000313" key="2">
    <source>
        <dbReference type="WBParaSite" id="SPAL_0000231100.1"/>
    </source>
</evidence>
<protein>
    <submittedName>
        <fullName evidence="2">CBS domain-containing protein</fullName>
    </submittedName>
</protein>